<comment type="caution">
    <text evidence="2">The sequence shown here is derived from an EMBL/GenBank/DDBJ whole genome shotgun (WGS) entry which is preliminary data.</text>
</comment>
<dbReference type="AlphaFoldDB" id="A0A8J3W837"/>
<feature type="compositionally biased region" description="Polar residues" evidence="1">
    <location>
        <begin position="1"/>
        <end position="10"/>
    </location>
</feature>
<keyword evidence="3" id="KW-1185">Reference proteome</keyword>
<accession>A0A8J3W837</accession>
<feature type="compositionally biased region" description="Low complexity" evidence="1">
    <location>
        <begin position="85"/>
        <end position="95"/>
    </location>
</feature>
<dbReference type="EMBL" id="BOOH01000057">
    <property type="protein sequence ID" value="GIH80239.1"/>
    <property type="molecule type" value="Genomic_DNA"/>
</dbReference>
<feature type="region of interest" description="Disordered" evidence="1">
    <location>
        <begin position="1"/>
        <end position="33"/>
    </location>
</feature>
<feature type="region of interest" description="Disordered" evidence="1">
    <location>
        <begin position="80"/>
        <end position="110"/>
    </location>
</feature>
<gene>
    <name evidence="2" type="ORF">Plo01_66680</name>
</gene>
<dbReference type="Proteomes" id="UP000616724">
    <property type="component" value="Unassembled WGS sequence"/>
</dbReference>
<name>A0A8J3W837_9ACTN</name>
<reference evidence="2 3" key="1">
    <citation type="submission" date="2021-01" db="EMBL/GenBank/DDBJ databases">
        <title>Whole genome shotgun sequence of Planobispora longispora NBRC 13918.</title>
        <authorList>
            <person name="Komaki H."/>
            <person name="Tamura T."/>
        </authorList>
    </citation>
    <scope>NUCLEOTIDE SEQUENCE [LARGE SCALE GENOMIC DNA]</scope>
    <source>
        <strain evidence="2 3">NBRC 13918</strain>
    </source>
</reference>
<protein>
    <submittedName>
        <fullName evidence="2">Uncharacterized protein</fullName>
    </submittedName>
</protein>
<sequence length="110" mass="12300">MIRPSQLCQESKQHGRSWAGEETRDDSVDGPSAHARRLVADVRVMRQRCHDLIRQSGQARYRAVTVRRQVRRTLQRLLEIRRQQASIGSRGRGASRPGGGSRSGPATPSS</sequence>
<evidence type="ECO:0000313" key="3">
    <source>
        <dbReference type="Proteomes" id="UP000616724"/>
    </source>
</evidence>
<evidence type="ECO:0000313" key="2">
    <source>
        <dbReference type="EMBL" id="GIH80239.1"/>
    </source>
</evidence>
<proteinExistence type="predicted"/>
<organism evidence="2 3">
    <name type="scientific">Planobispora longispora</name>
    <dbReference type="NCBI Taxonomy" id="28887"/>
    <lineage>
        <taxon>Bacteria</taxon>
        <taxon>Bacillati</taxon>
        <taxon>Actinomycetota</taxon>
        <taxon>Actinomycetes</taxon>
        <taxon>Streptosporangiales</taxon>
        <taxon>Streptosporangiaceae</taxon>
        <taxon>Planobispora</taxon>
    </lineage>
</organism>
<evidence type="ECO:0000256" key="1">
    <source>
        <dbReference type="SAM" id="MobiDB-lite"/>
    </source>
</evidence>